<accession>A0A8X6GXR8</accession>
<feature type="non-terminal residue" evidence="1">
    <location>
        <position position="52"/>
    </location>
</feature>
<name>A0A8X6GXR8_TRICU</name>
<proteinExistence type="predicted"/>
<protein>
    <submittedName>
        <fullName evidence="1">Uncharacterized protein</fullName>
    </submittedName>
</protein>
<dbReference type="EMBL" id="BMAO01026903">
    <property type="protein sequence ID" value="GFR13247.1"/>
    <property type="molecule type" value="Genomic_DNA"/>
</dbReference>
<keyword evidence="2" id="KW-1185">Reference proteome</keyword>
<organism evidence="1 2">
    <name type="scientific">Trichonephila clavata</name>
    <name type="common">Joro spider</name>
    <name type="synonym">Nephila clavata</name>
    <dbReference type="NCBI Taxonomy" id="2740835"/>
    <lineage>
        <taxon>Eukaryota</taxon>
        <taxon>Metazoa</taxon>
        <taxon>Ecdysozoa</taxon>
        <taxon>Arthropoda</taxon>
        <taxon>Chelicerata</taxon>
        <taxon>Arachnida</taxon>
        <taxon>Araneae</taxon>
        <taxon>Araneomorphae</taxon>
        <taxon>Entelegynae</taxon>
        <taxon>Araneoidea</taxon>
        <taxon>Nephilidae</taxon>
        <taxon>Trichonephila</taxon>
    </lineage>
</organism>
<dbReference type="Proteomes" id="UP000887116">
    <property type="component" value="Unassembled WGS sequence"/>
</dbReference>
<evidence type="ECO:0000313" key="2">
    <source>
        <dbReference type="Proteomes" id="UP000887116"/>
    </source>
</evidence>
<dbReference type="AlphaFoldDB" id="A0A8X6GXR8"/>
<reference evidence="1" key="1">
    <citation type="submission" date="2020-07" db="EMBL/GenBank/DDBJ databases">
        <title>Multicomponent nature underlies the extraordinary mechanical properties of spider dragline silk.</title>
        <authorList>
            <person name="Kono N."/>
            <person name="Nakamura H."/>
            <person name="Mori M."/>
            <person name="Yoshida Y."/>
            <person name="Ohtoshi R."/>
            <person name="Malay A.D."/>
            <person name="Moran D.A.P."/>
            <person name="Tomita M."/>
            <person name="Numata K."/>
            <person name="Arakawa K."/>
        </authorList>
    </citation>
    <scope>NUCLEOTIDE SEQUENCE</scope>
</reference>
<sequence length="52" mass="6052">MDICLHLFGSQKQHLGDKQFADDGIQHEVLRRMRQQSKEFSVVGIGALIKRW</sequence>
<evidence type="ECO:0000313" key="1">
    <source>
        <dbReference type="EMBL" id="GFR13247.1"/>
    </source>
</evidence>
<comment type="caution">
    <text evidence="1">The sequence shown here is derived from an EMBL/GenBank/DDBJ whole genome shotgun (WGS) entry which is preliminary data.</text>
</comment>
<gene>
    <name evidence="1" type="ORF">TNCT_698861</name>
</gene>